<dbReference type="PANTHER" id="PTHR22602:SF0">
    <property type="entry name" value="TRANSFERASE CAF17, MITOCHONDRIAL-RELATED"/>
    <property type="match status" value="1"/>
</dbReference>
<evidence type="ECO:0000313" key="5">
    <source>
        <dbReference type="Proteomes" id="UP000236642"/>
    </source>
</evidence>
<keyword evidence="1" id="KW-0809">Transit peptide</keyword>
<dbReference type="SUPFAM" id="SSF103025">
    <property type="entry name" value="Folate-binding domain"/>
    <property type="match status" value="1"/>
</dbReference>
<feature type="domain" description="Aminomethyltransferase C-terminal" evidence="3">
    <location>
        <begin position="241"/>
        <end position="315"/>
    </location>
</feature>
<evidence type="ECO:0000259" key="3">
    <source>
        <dbReference type="Pfam" id="PF08669"/>
    </source>
</evidence>
<dbReference type="SUPFAM" id="SSF101790">
    <property type="entry name" value="Aminomethyltransferase beta-barrel domain"/>
    <property type="match status" value="1"/>
</dbReference>
<dbReference type="GO" id="GO:0016226">
    <property type="term" value="P:iron-sulfur cluster assembly"/>
    <property type="evidence" value="ECO:0007669"/>
    <property type="project" value="TreeGrafter"/>
</dbReference>
<dbReference type="Pfam" id="PF08669">
    <property type="entry name" value="GCV_T_C"/>
    <property type="match status" value="1"/>
</dbReference>
<dbReference type="EC" id="2.1.2.10" evidence="4"/>
<feature type="domain" description="GCVT N-terminal" evidence="2">
    <location>
        <begin position="2"/>
        <end position="142"/>
    </location>
</feature>
<sequence>MAIEREWMAAWHDAVIWKGAGWGRLLVRGEDRLAFLQRMSTNDFRGMQPGMVLPTVFTTPTGRIIDWVHAWALEEEVLLLTSPGAGPTLLAWLRSYIFFRDRVRIEDGTDRWEAMGLIGPRAAERLGGMSGSPYASQRIRVGAMEVLAVKVDFPPAIWIIGSPDPIQALQAHLEEQGVLTMGEAAWEIWRIEQGIPAWGRELTATVNPLEAGLRFAISFHKGCYIGQEVIARLEHYEKVRRRLMGLYLEEEIPAGETRLEAEGREVGWLTSSIRSPRWGPIGLGYVLREYAEPGRSISVRSGERTITARLAMLPFATNPPPGSQG</sequence>
<evidence type="ECO:0000313" key="4">
    <source>
        <dbReference type="EMBL" id="GBD10244.1"/>
    </source>
</evidence>
<dbReference type="InterPro" id="IPR027266">
    <property type="entry name" value="TrmE/GcvT-like"/>
</dbReference>
<dbReference type="PIRSF" id="PIRSF006487">
    <property type="entry name" value="GcvT"/>
    <property type="match status" value="1"/>
</dbReference>
<dbReference type="GO" id="GO:0032259">
    <property type="term" value="P:methylation"/>
    <property type="evidence" value="ECO:0007669"/>
    <property type="project" value="UniProtKB-KW"/>
</dbReference>
<evidence type="ECO:0000259" key="2">
    <source>
        <dbReference type="Pfam" id="PF01571"/>
    </source>
</evidence>
<dbReference type="InterPro" id="IPR045179">
    <property type="entry name" value="YgfZ/GcvT"/>
</dbReference>
<dbReference type="Proteomes" id="UP000236642">
    <property type="component" value="Unassembled WGS sequence"/>
</dbReference>
<evidence type="ECO:0000256" key="1">
    <source>
        <dbReference type="ARBA" id="ARBA00022946"/>
    </source>
</evidence>
<dbReference type="Gene3D" id="3.30.1360.120">
    <property type="entry name" value="Probable tRNA modification gtpase trme, domain 1"/>
    <property type="match status" value="1"/>
</dbReference>
<gene>
    <name evidence="4" type="primary">gcvT</name>
    <name evidence="4" type="ORF">HRbin22_02511</name>
</gene>
<dbReference type="GO" id="GO:0008168">
    <property type="term" value="F:methyltransferase activity"/>
    <property type="evidence" value="ECO:0007669"/>
    <property type="project" value="UniProtKB-KW"/>
</dbReference>
<proteinExistence type="predicted"/>
<keyword evidence="4" id="KW-0808">Transferase</keyword>
<accession>A0A2H5Y9X0</accession>
<dbReference type="EMBL" id="BEHY01000135">
    <property type="protein sequence ID" value="GBD10244.1"/>
    <property type="molecule type" value="Genomic_DNA"/>
</dbReference>
<dbReference type="InterPro" id="IPR013977">
    <property type="entry name" value="GcvT_C"/>
</dbReference>
<keyword evidence="4" id="KW-0489">Methyltransferase</keyword>
<dbReference type="PANTHER" id="PTHR22602">
    <property type="entry name" value="TRANSFERASE CAF17, MITOCHONDRIAL-RELATED"/>
    <property type="match status" value="1"/>
</dbReference>
<dbReference type="InterPro" id="IPR017703">
    <property type="entry name" value="YgfZ/GCV_T_CS"/>
</dbReference>
<feature type="domain" description="GCVT N-terminal" evidence="2">
    <location>
        <begin position="167"/>
        <end position="221"/>
    </location>
</feature>
<dbReference type="NCBIfam" id="TIGR03317">
    <property type="entry name" value="ygfZ_signature"/>
    <property type="match status" value="1"/>
</dbReference>
<organism evidence="4 5">
    <name type="scientific">Candidatus Thermoflexus japonica</name>
    <dbReference type="NCBI Taxonomy" id="2035417"/>
    <lineage>
        <taxon>Bacteria</taxon>
        <taxon>Bacillati</taxon>
        <taxon>Chloroflexota</taxon>
        <taxon>Thermoflexia</taxon>
        <taxon>Thermoflexales</taxon>
        <taxon>Thermoflexaceae</taxon>
        <taxon>Thermoflexus</taxon>
    </lineage>
</organism>
<dbReference type="InterPro" id="IPR006222">
    <property type="entry name" value="GCVT_N"/>
</dbReference>
<reference evidence="5" key="1">
    <citation type="submission" date="2017-09" db="EMBL/GenBank/DDBJ databases">
        <title>Metaegenomics of thermophilic ammonia-oxidizing enrichment culture.</title>
        <authorList>
            <person name="Kato S."/>
            <person name="Suzuki K."/>
        </authorList>
    </citation>
    <scope>NUCLEOTIDE SEQUENCE [LARGE SCALE GENOMIC DNA]</scope>
</reference>
<dbReference type="GO" id="GO:0004047">
    <property type="term" value="F:aminomethyltransferase activity"/>
    <property type="evidence" value="ECO:0007669"/>
    <property type="project" value="UniProtKB-EC"/>
</dbReference>
<dbReference type="InterPro" id="IPR029043">
    <property type="entry name" value="GcvT/YgfZ_C"/>
</dbReference>
<name>A0A2H5Y9X0_9CHLR</name>
<comment type="caution">
    <text evidence="4">The sequence shown here is derived from an EMBL/GenBank/DDBJ whole genome shotgun (WGS) entry which is preliminary data.</text>
</comment>
<protein>
    <submittedName>
        <fullName evidence="4">Aminomethyltransferase</fullName>
        <ecNumber evidence="4">2.1.2.10</ecNumber>
    </submittedName>
</protein>
<dbReference type="AlphaFoldDB" id="A0A2H5Y9X0"/>
<dbReference type="Pfam" id="PF01571">
    <property type="entry name" value="GCV_T"/>
    <property type="match status" value="2"/>
</dbReference>